<evidence type="ECO:0000256" key="1">
    <source>
        <dbReference type="SAM" id="MobiDB-lite"/>
    </source>
</evidence>
<name>A0A2V3IG89_9FLOR</name>
<organism evidence="2 3">
    <name type="scientific">Gracilariopsis chorda</name>
    <dbReference type="NCBI Taxonomy" id="448386"/>
    <lineage>
        <taxon>Eukaryota</taxon>
        <taxon>Rhodophyta</taxon>
        <taxon>Florideophyceae</taxon>
        <taxon>Rhodymeniophycidae</taxon>
        <taxon>Gracilariales</taxon>
        <taxon>Gracilariaceae</taxon>
        <taxon>Gracilariopsis</taxon>
    </lineage>
</organism>
<feature type="region of interest" description="Disordered" evidence="1">
    <location>
        <begin position="1"/>
        <end position="82"/>
    </location>
</feature>
<proteinExistence type="predicted"/>
<evidence type="ECO:0000313" key="2">
    <source>
        <dbReference type="EMBL" id="PXF41087.1"/>
    </source>
</evidence>
<gene>
    <name evidence="2" type="ORF">BWQ96_09191</name>
</gene>
<protein>
    <submittedName>
        <fullName evidence="2">Uncharacterized protein</fullName>
    </submittedName>
</protein>
<comment type="caution">
    <text evidence="2">The sequence shown here is derived from an EMBL/GenBank/DDBJ whole genome shotgun (WGS) entry which is preliminary data.</text>
</comment>
<dbReference type="AlphaFoldDB" id="A0A2V3IG89"/>
<dbReference type="EMBL" id="NBIV01000236">
    <property type="protein sequence ID" value="PXF41087.1"/>
    <property type="molecule type" value="Genomic_DNA"/>
</dbReference>
<keyword evidence="3" id="KW-1185">Reference proteome</keyword>
<feature type="compositionally biased region" description="Polar residues" evidence="1">
    <location>
        <begin position="61"/>
        <end position="78"/>
    </location>
</feature>
<dbReference type="Proteomes" id="UP000247409">
    <property type="component" value="Unassembled WGS sequence"/>
</dbReference>
<evidence type="ECO:0000313" key="3">
    <source>
        <dbReference type="Proteomes" id="UP000247409"/>
    </source>
</evidence>
<accession>A0A2V3IG89</accession>
<reference evidence="2 3" key="1">
    <citation type="journal article" date="2018" name="Mol. Biol. Evol.">
        <title>Analysis of the draft genome of the red seaweed Gracilariopsis chorda provides insights into genome size evolution in Rhodophyta.</title>
        <authorList>
            <person name="Lee J."/>
            <person name="Yang E.C."/>
            <person name="Graf L."/>
            <person name="Yang J.H."/>
            <person name="Qiu H."/>
            <person name="Zel Zion U."/>
            <person name="Chan C.X."/>
            <person name="Stephens T.G."/>
            <person name="Weber A.P.M."/>
            <person name="Boo G.H."/>
            <person name="Boo S.M."/>
            <person name="Kim K.M."/>
            <person name="Shin Y."/>
            <person name="Jung M."/>
            <person name="Lee S.J."/>
            <person name="Yim H.S."/>
            <person name="Lee J.H."/>
            <person name="Bhattacharya D."/>
            <person name="Yoon H.S."/>
        </authorList>
    </citation>
    <scope>NUCLEOTIDE SEQUENCE [LARGE SCALE GENOMIC DNA]</scope>
    <source>
        <strain evidence="2 3">SKKU-2015</strain>
        <tissue evidence="2">Whole body</tissue>
    </source>
</reference>
<sequence length="134" mass="14369">MVRVEPKKTGVASDDKDDDKEAKDTNDVATLRHRSSAPKTCEVVDLTLDSDDETPPADSPDVSSQQGETQAHTANVANAVSGPPNVDPMIAVGSDVQVNQDLVFTLRSDDYNWGEETDVANGIRVSTENANKDN</sequence>